<proteinExistence type="predicted"/>
<gene>
    <name evidence="1" type="ORF">K3G42_028821</name>
</gene>
<sequence>MRCLGGWCSFLLWRFLNRGWVAICVPAWQGLDWRALVVSSNSMIQYLFYSLPPILSIRYSLGVLGETCRGVCTYYFPCLCAHTILVGGCCCSFIFHMCFSHCLSSLFMSTLIVLVNILEIQELNIKATTGGSKTCGETGKEDAMWACRQGNKMDRKAL</sequence>
<accession>A0ACB8ETY0</accession>
<dbReference type="Proteomes" id="UP000827872">
    <property type="component" value="Linkage Group LG07"/>
</dbReference>
<keyword evidence="2" id="KW-1185">Reference proteome</keyword>
<reference evidence="1" key="1">
    <citation type="submission" date="2021-08" db="EMBL/GenBank/DDBJ databases">
        <title>The first chromosome-level gecko genome reveals the dynamic sex chromosomes of Neotropical dwarf geckos (Sphaerodactylidae: Sphaerodactylus).</title>
        <authorList>
            <person name="Pinto B.J."/>
            <person name="Keating S.E."/>
            <person name="Gamble T."/>
        </authorList>
    </citation>
    <scope>NUCLEOTIDE SEQUENCE</scope>
    <source>
        <strain evidence="1">TG3544</strain>
    </source>
</reference>
<evidence type="ECO:0000313" key="2">
    <source>
        <dbReference type="Proteomes" id="UP000827872"/>
    </source>
</evidence>
<dbReference type="EMBL" id="CM037620">
    <property type="protein sequence ID" value="KAH7995840.1"/>
    <property type="molecule type" value="Genomic_DNA"/>
</dbReference>
<organism evidence="1 2">
    <name type="scientific">Sphaerodactylus townsendi</name>
    <dbReference type="NCBI Taxonomy" id="933632"/>
    <lineage>
        <taxon>Eukaryota</taxon>
        <taxon>Metazoa</taxon>
        <taxon>Chordata</taxon>
        <taxon>Craniata</taxon>
        <taxon>Vertebrata</taxon>
        <taxon>Euteleostomi</taxon>
        <taxon>Lepidosauria</taxon>
        <taxon>Squamata</taxon>
        <taxon>Bifurcata</taxon>
        <taxon>Gekkota</taxon>
        <taxon>Sphaerodactylidae</taxon>
        <taxon>Sphaerodactylus</taxon>
    </lineage>
</organism>
<evidence type="ECO:0000313" key="1">
    <source>
        <dbReference type="EMBL" id="KAH7995840.1"/>
    </source>
</evidence>
<protein>
    <submittedName>
        <fullName evidence="1">Uncharacterized protein</fullName>
    </submittedName>
</protein>
<comment type="caution">
    <text evidence="1">The sequence shown here is derived from an EMBL/GenBank/DDBJ whole genome shotgun (WGS) entry which is preliminary data.</text>
</comment>
<name>A0ACB8ETY0_9SAUR</name>